<protein>
    <submittedName>
        <fullName evidence="9">General substrate transporter</fullName>
    </submittedName>
</protein>
<comment type="subcellular location">
    <subcellularLocation>
        <location evidence="1">Membrane</location>
        <topology evidence="1">Multi-pass membrane protein</topology>
    </subcellularLocation>
</comment>
<comment type="similarity">
    <text evidence="2">Belongs to the major facilitator superfamily. Sugar transporter (TC 2.A.1.1) family.</text>
</comment>
<evidence type="ECO:0000256" key="3">
    <source>
        <dbReference type="ARBA" id="ARBA00022692"/>
    </source>
</evidence>
<evidence type="ECO:0000313" key="10">
    <source>
        <dbReference type="Proteomes" id="UP001610335"/>
    </source>
</evidence>
<feature type="transmembrane region" description="Helical" evidence="7">
    <location>
        <begin position="393"/>
        <end position="410"/>
    </location>
</feature>
<feature type="transmembrane region" description="Helical" evidence="7">
    <location>
        <begin position="324"/>
        <end position="347"/>
    </location>
</feature>
<dbReference type="PANTHER" id="PTHR48022:SF11">
    <property type="entry name" value="MONOSACCHARIDE TRANSPORTER (HXT8), PUTATIVE (AFU_ORTHOLOGUE AFUA_2G08120)-RELATED"/>
    <property type="match status" value="1"/>
</dbReference>
<keyword evidence="5 7" id="KW-0472">Membrane</keyword>
<feature type="transmembrane region" description="Helical" evidence="7">
    <location>
        <begin position="137"/>
        <end position="161"/>
    </location>
</feature>
<dbReference type="InterPro" id="IPR005828">
    <property type="entry name" value="MFS_sugar_transport-like"/>
</dbReference>
<comment type="caution">
    <text evidence="9">The sequence shown here is derived from an EMBL/GenBank/DDBJ whole genome shotgun (WGS) entry which is preliminary data.</text>
</comment>
<feature type="compositionally biased region" description="Basic and acidic residues" evidence="6">
    <location>
        <begin position="476"/>
        <end position="485"/>
    </location>
</feature>
<dbReference type="Pfam" id="PF00083">
    <property type="entry name" value="Sugar_tr"/>
    <property type="match status" value="1"/>
</dbReference>
<evidence type="ECO:0000256" key="5">
    <source>
        <dbReference type="ARBA" id="ARBA00023136"/>
    </source>
</evidence>
<feature type="transmembrane region" description="Helical" evidence="7">
    <location>
        <begin position="44"/>
        <end position="68"/>
    </location>
</feature>
<keyword evidence="10" id="KW-1185">Reference proteome</keyword>
<feature type="transmembrane region" description="Helical" evidence="7">
    <location>
        <begin position="353"/>
        <end position="372"/>
    </location>
</feature>
<reference evidence="9 10" key="1">
    <citation type="submission" date="2024-07" db="EMBL/GenBank/DDBJ databases">
        <title>Section-level genome sequencing and comparative genomics of Aspergillus sections Usti and Cavernicolus.</title>
        <authorList>
            <consortium name="Lawrence Berkeley National Laboratory"/>
            <person name="Nybo J.L."/>
            <person name="Vesth T.C."/>
            <person name="Theobald S."/>
            <person name="Frisvad J.C."/>
            <person name="Larsen T.O."/>
            <person name="Kjaerboelling I."/>
            <person name="Rothschild-Mancinelli K."/>
            <person name="Lyhne E.K."/>
            <person name="Kogle M.E."/>
            <person name="Barry K."/>
            <person name="Clum A."/>
            <person name="Na H."/>
            <person name="Ledsgaard L."/>
            <person name="Lin J."/>
            <person name="Lipzen A."/>
            <person name="Kuo A."/>
            <person name="Riley R."/>
            <person name="Mondo S."/>
            <person name="LaButti K."/>
            <person name="Haridas S."/>
            <person name="Pangalinan J."/>
            <person name="Salamov A.A."/>
            <person name="Simmons B.A."/>
            <person name="Magnuson J.K."/>
            <person name="Chen J."/>
            <person name="Drula E."/>
            <person name="Henrissat B."/>
            <person name="Wiebenga A."/>
            <person name="Lubbers R.J."/>
            <person name="Gomes A.C."/>
            <person name="Makela M.R."/>
            <person name="Stajich J."/>
            <person name="Grigoriev I.V."/>
            <person name="Mortensen U.H."/>
            <person name="De vries R.P."/>
            <person name="Baker S.E."/>
            <person name="Andersen M.R."/>
        </authorList>
    </citation>
    <scope>NUCLEOTIDE SEQUENCE [LARGE SCALE GENOMIC DNA]</scope>
    <source>
        <strain evidence="9 10">CBS 600.67</strain>
    </source>
</reference>
<evidence type="ECO:0000256" key="1">
    <source>
        <dbReference type="ARBA" id="ARBA00004141"/>
    </source>
</evidence>
<dbReference type="EMBL" id="JBFXLS010000051">
    <property type="protein sequence ID" value="KAL2823589.1"/>
    <property type="molecule type" value="Genomic_DNA"/>
</dbReference>
<organism evidence="9 10">
    <name type="scientific">Aspergillus cavernicola</name>
    <dbReference type="NCBI Taxonomy" id="176166"/>
    <lineage>
        <taxon>Eukaryota</taxon>
        <taxon>Fungi</taxon>
        <taxon>Dikarya</taxon>
        <taxon>Ascomycota</taxon>
        <taxon>Pezizomycotina</taxon>
        <taxon>Eurotiomycetes</taxon>
        <taxon>Eurotiomycetidae</taxon>
        <taxon>Eurotiales</taxon>
        <taxon>Aspergillaceae</taxon>
        <taxon>Aspergillus</taxon>
        <taxon>Aspergillus subgen. Nidulantes</taxon>
    </lineage>
</organism>
<dbReference type="PANTHER" id="PTHR48022">
    <property type="entry name" value="PLASTIDIC GLUCOSE TRANSPORTER 4"/>
    <property type="match status" value="1"/>
</dbReference>
<name>A0ABR4I8M4_9EURO</name>
<dbReference type="PROSITE" id="PS50850">
    <property type="entry name" value="MFS"/>
    <property type="match status" value="1"/>
</dbReference>
<feature type="region of interest" description="Disordered" evidence="6">
    <location>
        <begin position="465"/>
        <end position="485"/>
    </location>
</feature>
<dbReference type="Proteomes" id="UP001610335">
    <property type="component" value="Unassembled WGS sequence"/>
</dbReference>
<feature type="transmembrane region" description="Helical" evidence="7">
    <location>
        <begin position="422"/>
        <end position="441"/>
    </location>
</feature>
<evidence type="ECO:0000313" key="9">
    <source>
        <dbReference type="EMBL" id="KAL2823589.1"/>
    </source>
</evidence>
<sequence>MSTIWTVAGIAWGAISYSYSASIIGTTLGQPSFTTYMGLDESNSKAVTGTITGLYYAGGVFGCLLNSCLADRVGRKWTSIIAYIILLISSACQCGSVHVAMFIVFRFFVGASAYMLYLTTPLWVVELVPPKGRSITAGIIGLFGVVGYIIAAYVGVGFHYLSGPSAAQWRSPLAVGCAPPLMGLLLMPWLPESPRWLLSKGRVDEAYRIVSRLHRRPGFEYNDASEAEFAQMREQSEREQTMDNSWLQIATYAPYRRRAILVIALPFIVYTTGNLVITTYAASIFAGLGYDATQCLHFLAGIYLAGIAGNLISLTYVDHVPRNIIMAVGTMSACIVLVVETALVASADGRHGHLAGAAAFLFLFLFVFNLFLEGPSWYYAGEIFPTHIRSKGMTLNVISFSATNLFWLELSPTAFANIHWRFYLVFICVSFCNAFVIYFFFPDTLRQPLEEIALLFGDDTQAVDTSKSAEGGNDEWVEKEKAGQV</sequence>
<evidence type="ECO:0000256" key="2">
    <source>
        <dbReference type="ARBA" id="ARBA00010992"/>
    </source>
</evidence>
<evidence type="ECO:0000256" key="4">
    <source>
        <dbReference type="ARBA" id="ARBA00022989"/>
    </source>
</evidence>
<gene>
    <name evidence="9" type="ORF">BDW59DRAFT_173412</name>
</gene>
<dbReference type="InterPro" id="IPR050360">
    <property type="entry name" value="MFS_Sugar_Transporters"/>
</dbReference>
<dbReference type="InterPro" id="IPR036259">
    <property type="entry name" value="MFS_trans_sf"/>
</dbReference>
<evidence type="ECO:0000256" key="6">
    <source>
        <dbReference type="SAM" id="MobiDB-lite"/>
    </source>
</evidence>
<dbReference type="InterPro" id="IPR020846">
    <property type="entry name" value="MFS_dom"/>
</dbReference>
<proteinExistence type="inferred from homology"/>
<feature type="domain" description="Major facilitator superfamily (MFS) profile" evidence="8">
    <location>
        <begin position="6"/>
        <end position="445"/>
    </location>
</feature>
<feature type="transmembrane region" description="Helical" evidence="7">
    <location>
        <begin position="107"/>
        <end position="125"/>
    </location>
</feature>
<evidence type="ECO:0000259" key="8">
    <source>
        <dbReference type="PROSITE" id="PS50850"/>
    </source>
</evidence>
<feature type="transmembrane region" description="Helical" evidence="7">
    <location>
        <begin position="296"/>
        <end position="317"/>
    </location>
</feature>
<accession>A0ABR4I8M4</accession>
<dbReference type="Gene3D" id="1.20.1250.20">
    <property type="entry name" value="MFS general substrate transporter like domains"/>
    <property type="match status" value="1"/>
</dbReference>
<dbReference type="SUPFAM" id="SSF103473">
    <property type="entry name" value="MFS general substrate transporter"/>
    <property type="match status" value="1"/>
</dbReference>
<keyword evidence="3 7" id="KW-0812">Transmembrane</keyword>
<evidence type="ECO:0000256" key="7">
    <source>
        <dbReference type="SAM" id="Phobius"/>
    </source>
</evidence>
<feature type="transmembrane region" description="Helical" evidence="7">
    <location>
        <begin position="259"/>
        <end position="290"/>
    </location>
</feature>
<keyword evidence="4 7" id="KW-1133">Transmembrane helix</keyword>